<dbReference type="AlphaFoldDB" id="A0A5C6EMQ9"/>
<dbReference type="PANTHER" id="PTHR34978:SF3">
    <property type="entry name" value="SLR0241 PROTEIN"/>
    <property type="match status" value="1"/>
</dbReference>
<feature type="transmembrane region" description="Helical" evidence="1">
    <location>
        <begin position="6"/>
        <end position="28"/>
    </location>
</feature>
<proteinExistence type="predicted"/>
<evidence type="ECO:0000256" key="1">
    <source>
        <dbReference type="SAM" id="Phobius"/>
    </source>
</evidence>
<keyword evidence="1" id="KW-0472">Membrane</keyword>
<feature type="transmembrane region" description="Helical" evidence="1">
    <location>
        <begin position="40"/>
        <end position="64"/>
    </location>
</feature>
<sequence length="358" mass="40879">MNEMLLSEVATGLIFQTSTIIAITFGLDRWMADSRATCRLWTACFVSVLMLTIVGLTLPHFRFFGMPEIGRDSFLADIVLRQPTIVRVLCTIWMTGFAWMILRRGIAFLRLNRFLNRDCRPITETERAALPIEPGEFDDSVRLLICESTNSPFCWQFHHPTIVIPHSMLSDTAAEQRHILLHEREHLQTNHPLQHFLQGICGSLFWFHPLIWMASRRAELVREFLCDEYAAVAGGKVSSYLRTLAKIAERGNGSPTCVLSFGRSKSALVRRSEQLVTVAAHMQRSPGHRPKFAMLILITGTIGISQVWLPVNALASSRSKWSPWPTWSAETLHDFGYPVRDFEKFDDDHGFHHLFQDD</sequence>
<dbReference type="PANTHER" id="PTHR34978">
    <property type="entry name" value="POSSIBLE SENSOR-TRANSDUCER PROTEIN BLAR"/>
    <property type="match status" value="1"/>
</dbReference>
<keyword evidence="4" id="KW-1185">Reference proteome</keyword>
<evidence type="ECO:0000313" key="3">
    <source>
        <dbReference type="EMBL" id="TWU48579.1"/>
    </source>
</evidence>
<evidence type="ECO:0000259" key="2">
    <source>
        <dbReference type="Pfam" id="PF05569"/>
    </source>
</evidence>
<dbReference type="EMBL" id="SJPW01000006">
    <property type="protein sequence ID" value="TWU48579.1"/>
    <property type="molecule type" value="Genomic_DNA"/>
</dbReference>
<protein>
    <submittedName>
        <fullName evidence="3">Regulatory protein BlaR1</fullName>
    </submittedName>
</protein>
<dbReference type="CDD" id="cd07341">
    <property type="entry name" value="M56_BlaR1_MecR1_like"/>
    <property type="match status" value="1"/>
</dbReference>
<evidence type="ECO:0000313" key="4">
    <source>
        <dbReference type="Proteomes" id="UP000318288"/>
    </source>
</evidence>
<keyword evidence="1" id="KW-1133">Transmembrane helix</keyword>
<dbReference type="RefSeq" id="WP_146460001.1">
    <property type="nucleotide sequence ID" value="NZ_SJPW01000006.1"/>
</dbReference>
<organism evidence="3 4">
    <name type="scientific">Rubripirellula tenax</name>
    <dbReference type="NCBI Taxonomy" id="2528015"/>
    <lineage>
        <taxon>Bacteria</taxon>
        <taxon>Pseudomonadati</taxon>
        <taxon>Planctomycetota</taxon>
        <taxon>Planctomycetia</taxon>
        <taxon>Pirellulales</taxon>
        <taxon>Pirellulaceae</taxon>
        <taxon>Rubripirellula</taxon>
    </lineage>
</organism>
<keyword evidence="1" id="KW-0812">Transmembrane</keyword>
<comment type="caution">
    <text evidence="3">The sequence shown here is derived from an EMBL/GenBank/DDBJ whole genome shotgun (WGS) entry which is preliminary data.</text>
</comment>
<dbReference type="OrthoDB" id="291597at2"/>
<dbReference type="Pfam" id="PF05569">
    <property type="entry name" value="Peptidase_M56"/>
    <property type="match status" value="1"/>
</dbReference>
<feature type="domain" description="Peptidase M56" evidence="2">
    <location>
        <begin position="81"/>
        <end position="271"/>
    </location>
</feature>
<accession>A0A5C6EMQ9</accession>
<reference evidence="3 4" key="1">
    <citation type="submission" date="2019-02" db="EMBL/GenBank/DDBJ databases">
        <title>Deep-cultivation of Planctomycetes and their phenomic and genomic characterization uncovers novel biology.</title>
        <authorList>
            <person name="Wiegand S."/>
            <person name="Jogler M."/>
            <person name="Boedeker C."/>
            <person name="Pinto D."/>
            <person name="Vollmers J."/>
            <person name="Rivas-Marin E."/>
            <person name="Kohn T."/>
            <person name="Peeters S.H."/>
            <person name="Heuer A."/>
            <person name="Rast P."/>
            <person name="Oberbeckmann S."/>
            <person name="Bunk B."/>
            <person name="Jeske O."/>
            <person name="Meyerdierks A."/>
            <person name="Storesund J.E."/>
            <person name="Kallscheuer N."/>
            <person name="Luecker S."/>
            <person name="Lage O.M."/>
            <person name="Pohl T."/>
            <person name="Merkel B.J."/>
            <person name="Hornburger P."/>
            <person name="Mueller R.-W."/>
            <person name="Bruemmer F."/>
            <person name="Labrenz M."/>
            <person name="Spormann A.M."/>
            <person name="Op Den Camp H."/>
            <person name="Overmann J."/>
            <person name="Amann R."/>
            <person name="Jetten M.S.M."/>
            <person name="Mascher T."/>
            <person name="Medema M.H."/>
            <person name="Devos D.P."/>
            <person name="Kaster A.-K."/>
            <person name="Ovreas L."/>
            <person name="Rohde M."/>
            <person name="Galperin M.Y."/>
            <person name="Jogler C."/>
        </authorList>
    </citation>
    <scope>NUCLEOTIDE SEQUENCE [LARGE SCALE GENOMIC DNA]</scope>
    <source>
        <strain evidence="3 4">Poly51</strain>
    </source>
</reference>
<dbReference type="InterPro" id="IPR008756">
    <property type="entry name" value="Peptidase_M56"/>
</dbReference>
<name>A0A5C6EMQ9_9BACT</name>
<dbReference type="InterPro" id="IPR052173">
    <property type="entry name" value="Beta-lactam_resp_regulator"/>
</dbReference>
<feature type="transmembrane region" description="Helical" evidence="1">
    <location>
        <begin position="84"/>
        <end position="102"/>
    </location>
</feature>
<gene>
    <name evidence="3" type="primary">blaR1_6</name>
    <name evidence="3" type="ORF">Poly51_44790</name>
</gene>
<dbReference type="Proteomes" id="UP000318288">
    <property type="component" value="Unassembled WGS sequence"/>
</dbReference>